<evidence type="ECO:0000256" key="3">
    <source>
        <dbReference type="ARBA" id="ARBA00022525"/>
    </source>
</evidence>
<comment type="similarity">
    <text evidence="2 5">Belongs to the RxLR effector family.</text>
</comment>
<evidence type="ECO:0000256" key="5">
    <source>
        <dbReference type="RuleBase" id="RU367124"/>
    </source>
</evidence>
<feature type="non-terminal residue" evidence="6">
    <location>
        <position position="106"/>
    </location>
</feature>
<dbReference type="EMBL" id="NBNE01013321">
    <property type="protein sequence ID" value="OWY95168.1"/>
    <property type="molecule type" value="Genomic_DNA"/>
</dbReference>
<dbReference type="AlphaFoldDB" id="A0A225UQC4"/>
<dbReference type="Pfam" id="PF16810">
    <property type="entry name" value="RXLR"/>
    <property type="match status" value="1"/>
</dbReference>
<organism evidence="6 7">
    <name type="scientific">Phytophthora megakarya</name>
    <dbReference type="NCBI Taxonomy" id="4795"/>
    <lineage>
        <taxon>Eukaryota</taxon>
        <taxon>Sar</taxon>
        <taxon>Stramenopiles</taxon>
        <taxon>Oomycota</taxon>
        <taxon>Peronosporomycetes</taxon>
        <taxon>Peronosporales</taxon>
        <taxon>Peronosporaceae</taxon>
        <taxon>Phytophthora</taxon>
    </lineage>
</organism>
<feature type="chain" id="PRO_5028508351" description="RxLR effector protein" evidence="5">
    <location>
        <begin position="24"/>
        <end position="106"/>
    </location>
</feature>
<keyword evidence="4 5" id="KW-0732">Signal</keyword>
<accession>A0A225UQC4</accession>
<dbReference type="GO" id="GO:0005576">
    <property type="term" value="C:extracellular region"/>
    <property type="evidence" value="ECO:0007669"/>
    <property type="project" value="UniProtKB-SubCell"/>
</dbReference>
<comment type="function">
    <text evidence="5">Effector that suppresses plant defense responses during pathogen infection.</text>
</comment>
<comment type="subcellular location">
    <subcellularLocation>
        <location evidence="1 5">Secreted</location>
    </subcellularLocation>
</comment>
<keyword evidence="3 5" id="KW-0964">Secreted</keyword>
<dbReference type="InterPro" id="IPR031825">
    <property type="entry name" value="RXLR"/>
</dbReference>
<feature type="signal peptide" evidence="5">
    <location>
        <begin position="1"/>
        <end position="23"/>
    </location>
</feature>
<dbReference type="Proteomes" id="UP000198211">
    <property type="component" value="Unassembled WGS sequence"/>
</dbReference>
<evidence type="ECO:0000256" key="2">
    <source>
        <dbReference type="ARBA" id="ARBA00010400"/>
    </source>
</evidence>
<gene>
    <name evidence="6" type="ORF">PHMEG_00034896</name>
</gene>
<evidence type="ECO:0000313" key="6">
    <source>
        <dbReference type="EMBL" id="OWY95168.1"/>
    </source>
</evidence>
<keyword evidence="7" id="KW-1185">Reference proteome</keyword>
<sequence length="106" mass="11685">MRSSYLLLIPTSALLMNYDVVCATQSVVASVEPETQPNLMDDGHNKRFLRSHKWIDEDAGANKEERGKGTEALNKLLSDGLSPTQGKYAINAMEKFSAEKKATLAQ</sequence>
<protein>
    <recommendedName>
        <fullName evidence="5">RxLR effector protein</fullName>
    </recommendedName>
</protein>
<name>A0A225UQC4_9STRA</name>
<reference evidence="7" key="1">
    <citation type="submission" date="2017-03" db="EMBL/GenBank/DDBJ databases">
        <title>Phytopthora megakarya and P. palmivora, two closely related causual agents of cacao black pod achieved similar genome size and gene model numbers by different mechanisms.</title>
        <authorList>
            <person name="Ali S."/>
            <person name="Shao J."/>
            <person name="Larry D.J."/>
            <person name="Kronmiller B."/>
            <person name="Shen D."/>
            <person name="Strem M.D."/>
            <person name="Melnick R.L."/>
            <person name="Guiltinan M.J."/>
            <person name="Tyler B.M."/>
            <person name="Meinhardt L.W."/>
            <person name="Bailey B.A."/>
        </authorList>
    </citation>
    <scope>NUCLEOTIDE SEQUENCE [LARGE SCALE GENOMIC DNA]</scope>
    <source>
        <strain evidence="7">zdho120</strain>
    </source>
</reference>
<evidence type="ECO:0000256" key="4">
    <source>
        <dbReference type="ARBA" id="ARBA00022729"/>
    </source>
</evidence>
<evidence type="ECO:0000313" key="7">
    <source>
        <dbReference type="Proteomes" id="UP000198211"/>
    </source>
</evidence>
<evidence type="ECO:0000256" key="1">
    <source>
        <dbReference type="ARBA" id="ARBA00004613"/>
    </source>
</evidence>
<proteinExistence type="inferred from homology"/>
<comment type="domain">
    <text evidence="5">The RxLR-dEER motif acts to carry the protein into the host cell cytoplasm through binding to cell surface phosphatidylinositol-3-phosphate.</text>
</comment>
<comment type="caution">
    <text evidence="6">The sequence shown here is derived from an EMBL/GenBank/DDBJ whole genome shotgun (WGS) entry which is preliminary data.</text>
</comment>